<dbReference type="InterPro" id="IPR002933">
    <property type="entry name" value="Peptidase_M20"/>
</dbReference>
<feature type="binding site" evidence="3">
    <location>
        <position position="206"/>
    </location>
    <ligand>
        <name>Zn(2+)</name>
        <dbReference type="ChEBI" id="CHEBI:29105"/>
        <label>1</label>
    </ligand>
</feature>
<evidence type="ECO:0000313" key="5">
    <source>
        <dbReference type="Proteomes" id="UP000245999"/>
    </source>
</evidence>
<feature type="binding site" evidence="3">
    <location>
        <position position="112"/>
    </location>
    <ligand>
        <name>Zn(2+)</name>
        <dbReference type="ChEBI" id="CHEBI:29105"/>
        <label>1</label>
    </ligand>
</feature>
<reference evidence="5" key="1">
    <citation type="submission" date="2018-04" db="EMBL/GenBank/DDBJ databases">
        <title>Complete genome of Antarctic heterotrophic bacterium Hymenobacter nivis.</title>
        <authorList>
            <person name="Terashima M."/>
        </authorList>
    </citation>
    <scope>NUCLEOTIDE SEQUENCE [LARGE SCALE GENOMIC DNA]</scope>
    <source>
        <strain evidence="5">NBRC 111535</strain>
    </source>
</reference>
<accession>A0A2Z3GMS7</accession>
<feature type="binding site" evidence="3">
    <location>
        <position position="399"/>
    </location>
    <ligand>
        <name>Zn(2+)</name>
        <dbReference type="ChEBI" id="CHEBI:29105"/>
        <label>2</label>
    </ligand>
</feature>
<dbReference type="InterPro" id="IPR036264">
    <property type="entry name" value="Bact_exopeptidase_dim_dom"/>
</dbReference>
<keyword evidence="5" id="KW-1185">Reference proteome</keyword>
<organism evidence="4 5">
    <name type="scientific">Hymenobacter nivis</name>
    <dbReference type="NCBI Taxonomy" id="1850093"/>
    <lineage>
        <taxon>Bacteria</taxon>
        <taxon>Pseudomonadati</taxon>
        <taxon>Bacteroidota</taxon>
        <taxon>Cytophagia</taxon>
        <taxon>Cytophagales</taxon>
        <taxon>Hymenobacteraceae</taxon>
        <taxon>Hymenobacter</taxon>
    </lineage>
</organism>
<dbReference type="CDD" id="cd03884">
    <property type="entry name" value="M20_bAS"/>
    <property type="match status" value="1"/>
</dbReference>
<keyword evidence="3" id="KW-0862">Zinc</keyword>
<proteinExistence type="inferred from homology"/>
<dbReference type="SUPFAM" id="SSF53187">
    <property type="entry name" value="Zn-dependent exopeptidases"/>
    <property type="match status" value="1"/>
</dbReference>
<dbReference type="AlphaFoldDB" id="A0A2Z3GMS7"/>
<keyword evidence="2 4" id="KW-0378">Hydrolase</keyword>
<dbReference type="NCBIfam" id="TIGR01879">
    <property type="entry name" value="hydantase"/>
    <property type="match status" value="1"/>
</dbReference>
<protein>
    <submittedName>
        <fullName evidence="4">Zn-dependent hydrolase</fullName>
    </submittedName>
</protein>
<dbReference type="InterPro" id="IPR010158">
    <property type="entry name" value="Amidase_Cbmase"/>
</dbReference>
<dbReference type="OrthoDB" id="9769665at2"/>
<dbReference type="SUPFAM" id="SSF55031">
    <property type="entry name" value="Bacterial exopeptidase dimerisation domain"/>
    <property type="match status" value="1"/>
</dbReference>
<feature type="binding site" evidence="3">
    <location>
        <position position="147"/>
    </location>
    <ligand>
        <name>Zn(2+)</name>
        <dbReference type="ChEBI" id="CHEBI:29105"/>
        <label>2</label>
    </ligand>
</feature>
<dbReference type="GO" id="GO:0046872">
    <property type="term" value="F:metal ion binding"/>
    <property type="evidence" value="ECO:0007669"/>
    <property type="project" value="UniProtKB-KW"/>
</dbReference>
<feature type="binding site" evidence="3">
    <location>
        <position position="112"/>
    </location>
    <ligand>
        <name>Zn(2+)</name>
        <dbReference type="ChEBI" id="CHEBI:29105"/>
        <label>2</label>
    </ligand>
</feature>
<dbReference type="NCBIfam" id="NF006771">
    <property type="entry name" value="PRK09290.1-5"/>
    <property type="match status" value="1"/>
</dbReference>
<dbReference type="Proteomes" id="UP000245999">
    <property type="component" value="Chromosome"/>
</dbReference>
<evidence type="ECO:0000256" key="1">
    <source>
        <dbReference type="ARBA" id="ARBA00006153"/>
    </source>
</evidence>
<dbReference type="PANTHER" id="PTHR32494:SF5">
    <property type="entry name" value="ALLANTOATE AMIDOHYDROLASE"/>
    <property type="match status" value="1"/>
</dbReference>
<evidence type="ECO:0000256" key="2">
    <source>
        <dbReference type="ARBA" id="ARBA00022801"/>
    </source>
</evidence>
<dbReference type="EMBL" id="CP029145">
    <property type="protein sequence ID" value="AWM32245.1"/>
    <property type="molecule type" value="Genomic_DNA"/>
</dbReference>
<dbReference type="KEGG" id="hnv:DDQ68_05225"/>
<feature type="binding site" evidence="3">
    <location>
        <position position="101"/>
    </location>
    <ligand>
        <name>Zn(2+)</name>
        <dbReference type="ChEBI" id="CHEBI:29105"/>
        <label>1</label>
    </ligand>
</feature>
<sequence>MGVSALGLLASYSKPVGSGNTLTVNQQRLLTRLVELSKFGRNDQGHGYRVAFTQGDLEGRAWFMALMKKAGLDPAIDAAGNIIGKRKGKNPSLKPIAFGSHLDMVPDGGNYDGPLGSIGALEVIEVLNEHKTLTEHPLEVIIFANEEGGTIGSMAMAGRLTAAGLHQKSQSGLTMAEGIKAIGGNPDNISSCVRKKGDLRAWLELHIEQGGILARENVQVGVVEGIVGIVHWEVTVEGFANHAGTTPMNLRQDALLASARLIIAVNEVIGSVPGNQVGTIGKMDLTPGAYNVIPGKVVLGLEIRDLSAGKIETLFREIEKRAAAIALESKTTIRFARQANESQPALTNKALQQAVQASAKALGLSTKLMQSGAGHDSQEIAWIAPVAMIFVPSVGGISHSYKEFTKPEALANGANVLLQTILAIDKAKESSTHAWLLLGIATYCLTQNGR</sequence>
<keyword evidence="3" id="KW-0479">Metal-binding</keyword>
<dbReference type="GO" id="GO:0016813">
    <property type="term" value="F:hydrolase activity, acting on carbon-nitrogen (but not peptide) bonds, in linear amidines"/>
    <property type="evidence" value="ECO:0007669"/>
    <property type="project" value="InterPro"/>
</dbReference>
<dbReference type="Gene3D" id="3.40.630.10">
    <property type="entry name" value="Zn peptidases"/>
    <property type="match status" value="1"/>
</dbReference>
<gene>
    <name evidence="4" type="ORF">DDQ68_05225</name>
</gene>
<name>A0A2Z3GMS7_9BACT</name>
<dbReference type="Gene3D" id="3.30.70.360">
    <property type="match status" value="1"/>
</dbReference>
<evidence type="ECO:0000256" key="3">
    <source>
        <dbReference type="PIRSR" id="PIRSR001235-1"/>
    </source>
</evidence>
<dbReference type="Pfam" id="PF01546">
    <property type="entry name" value="Peptidase_M20"/>
    <property type="match status" value="1"/>
</dbReference>
<dbReference type="PANTHER" id="PTHR32494">
    <property type="entry name" value="ALLANTOATE DEIMINASE-RELATED"/>
    <property type="match status" value="1"/>
</dbReference>
<comment type="similarity">
    <text evidence="1">Belongs to the peptidase M20 family.</text>
</comment>
<comment type="cofactor">
    <cofactor evidence="3">
        <name>Zn(2+)</name>
        <dbReference type="ChEBI" id="CHEBI:29105"/>
    </cofactor>
    <text evidence="3">Binds 2 Zn(2+) ions per subunit.</text>
</comment>
<dbReference type="PIRSF" id="PIRSF001235">
    <property type="entry name" value="Amidase_carbamoylase"/>
    <property type="match status" value="1"/>
</dbReference>
<evidence type="ECO:0000313" key="4">
    <source>
        <dbReference type="EMBL" id="AWM32245.1"/>
    </source>
</evidence>